<organism evidence="7 8">
    <name type="scientific">Vreelandella glaciei</name>
    <dbReference type="NCBI Taxonomy" id="186761"/>
    <lineage>
        <taxon>Bacteria</taxon>
        <taxon>Pseudomonadati</taxon>
        <taxon>Pseudomonadota</taxon>
        <taxon>Gammaproteobacteria</taxon>
        <taxon>Oceanospirillales</taxon>
        <taxon>Halomonadaceae</taxon>
        <taxon>Vreelandella</taxon>
    </lineage>
</organism>
<gene>
    <name evidence="7" type="ORF">HZS80_22975</name>
</gene>
<dbReference type="Proteomes" id="UP000526892">
    <property type="component" value="Unassembled WGS sequence"/>
</dbReference>
<evidence type="ECO:0000256" key="3">
    <source>
        <dbReference type="ARBA" id="ARBA00012910"/>
    </source>
</evidence>
<dbReference type="PANTHER" id="PTHR42738">
    <property type="entry name" value="HYDROXYMETHYLGLUTARYL-COA LYASE"/>
    <property type="match status" value="1"/>
</dbReference>
<dbReference type="GO" id="GO:0046872">
    <property type="term" value="F:metal ion binding"/>
    <property type="evidence" value="ECO:0007669"/>
    <property type="project" value="UniProtKB-KW"/>
</dbReference>
<evidence type="ECO:0000313" key="7">
    <source>
        <dbReference type="EMBL" id="NYS80520.1"/>
    </source>
</evidence>
<keyword evidence="5 7" id="KW-0456">Lyase</keyword>
<dbReference type="InterPro" id="IPR000891">
    <property type="entry name" value="PYR_CT"/>
</dbReference>
<dbReference type="PANTHER" id="PTHR42738:SF7">
    <property type="entry name" value="HYDROXYMETHYLGLUTARYL-COA LYASE"/>
    <property type="match status" value="1"/>
</dbReference>
<dbReference type="Gene3D" id="3.20.20.70">
    <property type="entry name" value="Aldolase class I"/>
    <property type="match status" value="1"/>
</dbReference>
<dbReference type="Pfam" id="PF00682">
    <property type="entry name" value="HMGL-like"/>
    <property type="match status" value="1"/>
</dbReference>
<feature type="domain" description="Pyruvate carboxyltransferase" evidence="6">
    <location>
        <begin position="6"/>
        <end position="273"/>
    </location>
</feature>
<dbReference type="InterPro" id="IPR043594">
    <property type="entry name" value="HMGL"/>
</dbReference>
<name>A0A7Z0S0Q9_9GAMM</name>
<dbReference type="CDD" id="cd07938">
    <property type="entry name" value="DRE_TIM_HMGL"/>
    <property type="match status" value="1"/>
</dbReference>
<protein>
    <recommendedName>
        <fullName evidence="3">hydroxymethylglutaryl-CoA lyase</fullName>
        <ecNumber evidence="3">4.1.3.4</ecNumber>
    </recommendedName>
</protein>
<evidence type="ECO:0000256" key="1">
    <source>
        <dbReference type="ARBA" id="ARBA00005143"/>
    </source>
</evidence>
<evidence type="ECO:0000313" key="8">
    <source>
        <dbReference type="Proteomes" id="UP000526892"/>
    </source>
</evidence>
<dbReference type="InterPro" id="IPR013785">
    <property type="entry name" value="Aldolase_TIM"/>
</dbReference>
<accession>A0A7Z0S0Q9</accession>
<dbReference type="GO" id="GO:0004419">
    <property type="term" value="F:hydroxymethylglutaryl-CoA lyase activity"/>
    <property type="evidence" value="ECO:0007669"/>
    <property type="project" value="UniProtKB-EC"/>
</dbReference>
<reference evidence="7 8" key="1">
    <citation type="journal article" date="2003" name="Extremophiles">
        <title>Halomonas glaciei sp. nov. isolated from fast ice of Adelie Land, Antarctica.</title>
        <authorList>
            <person name="Reddy G.S."/>
            <person name="Raghavan P.U."/>
            <person name="Sarita N.B."/>
            <person name="Prakash J.S."/>
            <person name="Nagesh N."/>
            <person name="Delille D."/>
            <person name="Shivaji S."/>
        </authorList>
    </citation>
    <scope>NUCLEOTIDE SEQUENCE [LARGE SCALE GENOMIC DNA]</scope>
    <source>
        <strain evidence="7 8">DD39</strain>
    </source>
</reference>
<dbReference type="RefSeq" id="WP_179917434.1">
    <property type="nucleotide sequence ID" value="NZ_JACCDE010000064.1"/>
</dbReference>
<comment type="pathway">
    <text evidence="1">Metabolic intermediate metabolism; (S)-3-hydroxy-3-methylglutaryl-CoA degradation; acetoacetate from (S)-3-hydroxy-3-methylglutaryl-CoA: step 1/1.</text>
</comment>
<evidence type="ECO:0000256" key="2">
    <source>
        <dbReference type="ARBA" id="ARBA00009405"/>
    </source>
</evidence>
<dbReference type="GO" id="GO:0006552">
    <property type="term" value="P:L-leucine catabolic process"/>
    <property type="evidence" value="ECO:0007669"/>
    <property type="project" value="TreeGrafter"/>
</dbReference>
<dbReference type="PROSITE" id="PS50991">
    <property type="entry name" value="PYR_CT"/>
    <property type="match status" value="1"/>
</dbReference>
<dbReference type="EC" id="4.1.3.4" evidence="3"/>
<dbReference type="NCBIfam" id="NF004283">
    <property type="entry name" value="PRK05692.1"/>
    <property type="match status" value="1"/>
</dbReference>
<keyword evidence="8" id="KW-1185">Reference proteome</keyword>
<dbReference type="EMBL" id="JACCDE010000064">
    <property type="protein sequence ID" value="NYS80520.1"/>
    <property type="molecule type" value="Genomic_DNA"/>
</dbReference>
<evidence type="ECO:0000259" key="6">
    <source>
        <dbReference type="PROSITE" id="PS50991"/>
    </source>
</evidence>
<dbReference type="AlphaFoldDB" id="A0A7Z0S0Q9"/>
<proteinExistence type="inferred from homology"/>
<comment type="caution">
    <text evidence="7">The sequence shown here is derived from an EMBL/GenBank/DDBJ whole genome shotgun (WGS) entry which is preliminary data.</text>
</comment>
<evidence type="ECO:0000256" key="4">
    <source>
        <dbReference type="ARBA" id="ARBA00022723"/>
    </source>
</evidence>
<keyword evidence="4" id="KW-0479">Metal-binding</keyword>
<comment type="similarity">
    <text evidence="2">Belongs to the HMG-CoA lyase family.</text>
</comment>
<evidence type="ECO:0000256" key="5">
    <source>
        <dbReference type="ARBA" id="ARBA00023239"/>
    </source>
</evidence>
<dbReference type="GO" id="GO:0046951">
    <property type="term" value="P:ketone body biosynthetic process"/>
    <property type="evidence" value="ECO:0007669"/>
    <property type="project" value="TreeGrafter"/>
</dbReference>
<sequence length="316" mass="33637">MSQPAVRLMEVGARDGLQNETQILPPSIRAAFIQKLANAGLRHIEAGAFVSPRWVSQMAETDAVLKALPIRDGVTYSVLVPNEHGMAMAIENGCREVAIFTAASETFNRRNINCSIDESLARFEPVIAAAKDNGIRVRGYVSCVLGCPIDGAVPIANVVRVSKRLYHMGCYEISLGDTIGAGVPSDVRNLVSACAKEVPVEQLAAHFHDTWGMAVANCLAALEAGVRAFDSSVSGLGGCPYSPGATGNVATEDLVYLFEGMGLATGIDLESVVNAGDFADQYLGRKTASHVARAWKATHEHASSQYNNTTTNLEDK</sequence>
<dbReference type="SUPFAM" id="SSF51569">
    <property type="entry name" value="Aldolase"/>
    <property type="match status" value="1"/>
</dbReference>
<dbReference type="FunFam" id="3.20.20.70:FF:000201">
    <property type="entry name" value="Hydroxymethylglutaryl-CoA lyase"/>
    <property type="match status" value="1"/>
</dbReference>